<dbReference type="Gene3D" id="1.10.10.60">
    <property type="entry name" value="Homeodomain-like"/>
    <property type="match status" value="1"/>
</dbReference>
<reference evidence="6" key="1">
    <citation type="journal article" date="2018" name="DNA Res.">
        <title>Multiple hybrid de novo genome assembly of finger millet, an orphan allotetraploid crop.</title>
        <authorList>
            <person name="Hatakeyama M."/>
            <person name="Aluri S."/>
            <person name="Balachadran M.T."/>
            <person name="Sivarajan S.R."/>
            <person name="Patrignani A."/>
            <person name="Gruter S."/>
            <person name="Poveda L."/>
            <person name="Shimizu-Inatsugi R."/>
            <person name="Baeten J."/>
            <person name="Francoijs K.J."/>
            <person name="Nataraja K.N."/>
            <person name="Reddy Y.A.N."/>
            <person name="Phadnis S."/>
            <person name="Ravikumar R.L."/>
            <person name="Schlapbach R."/>
            <person name="Sreeman S.M."/>
            <person name="Shimizu K.K."/>
        </authorList>
    </citation>
    <scope>NUCLEOTIDE SEQUENCE</scope>
</reference>
<evidence type="ECO:0000256" key="1">
    <source>
        <dbReference type="ARBA" id="ARBA00004123"/>
    </source>
</evidence>
<evidence type="ECO:0000256" key="3">
    <source>
        <dbReference type="ARBA" id="ARBA00023163"/>
    </source>
</evidence>
<gene>
    <name evidence="6" type="primary">ga06073</name>
    <name evidence="6" type="ORF">PR202_ga06073</name>
</gene>
<dbReference type="CDD" id="cd00167">
    <property type="entry name" value="SANT"/>
    <property type="match status" value="1"/>
</dbReference>
<dbReference type="Pfam" id="PF00249">
    <property type="entry name" value="Myb_DNA-binding"/>
    <property type="match status" value="1"/>
</dbReference>
<dbReference type="EMBL" id="BQKI01000002">
    <property type="protein sequence ID" value="GJM89851.1"/>
    <property type="molecule type" value="Genomic_DNA"/>
</dbReference>
<dbReference type="SMART" id="SM00717">
    <property type="entry name" value="SANT"/>
    <property type="match status" value="1"/>
</dbReference>
<dbReference type="FunFam" id="1.10.10.60:FF:000154">
    <property type="entry name" value="Transcription factor SRM1"/>
    <property type="match status" value="1"/>
</dbReference>
<evidence type="ECO:0000256" key="2">
    <source>
        <dbReference type="ARBA" id="ARBA00023015"/>
    </source>
</evidence>
<keyword evidence="2" id="KW-0805">Transcription regulation</keyword>
<dbReference type="PROSITE" id="PS51293">
    <property type="entry name" value="SANT"/>
    <property type="match status" value="1"/>
</dbReference>
<protein>
    <recommendedName>
        <fullName evidence="5">SANT domain-containing protein</fullName>
    </recommendedName>
</protein>
<dbReference type="PANTHER" id="PTHR43952">
    <property type="entry name" value="MYB FAMILY TRANSCRIPTION FACTOR-RELATED"/>
    <property type="match status" value="1"/>
</dbReference>
<comment type="caution">
    <text evidence="6">The sequence shown here is derived from an EMBL/GenBank/DDBJ whole genome shotgun (WGS) entry which is preliminary data.</text>
</comment>
<comment type="subcellular location">
    <subcellularLocation>
        <location evidence="1">Nucleus</location>
    </subcellularLocation>
</comment>
<dbReference type="InterPro" id="IPR044636">
    <property type="entry name" value="RADIALIS-like"/>
</dbReference>
<dbReference type="AlphaFoldDB" id="A0AAV5BTV5"/>
<accession>A0AAV5BTV5</accession>
<dbReference type="PANTHER" id="PTHR43952:SF7">
    <property type="entry name" value="OS05G0579700 PROTEIN"/>
    <property type="match status" value="1"/>
</dbReference>
<keyword evidence="3" id="KW-0804">Transcription</keyword>
<evidence type="ECO:0000256" key="4">
    <source>
        <dbReference type="ARBA" id="ARBA00023242"/>
    </source>
</evidence>
<dbReference type="InterPro" id="IPR009057">
    <property type="entry name" value="Homeodomain-like_sf"/>
</dbReference>
<proteinExistence type="predicted"/>
<sequence>MLIVPRSSGSSSAKPVPCAACGQQRLVSSIRDSPEKDFFSQQKACCTCMKCMQERFSKGGAEHTCSSPVAWTQRQNKQFECALAVYDKDTPDRWHNVARYMGGAKSPEEVRRHFEQLVVNVAEIEAGHVPFPCYGGSSFPPATARYLRTIKVPEVSVINICDTARYRPRSDP</sequence>
<dbReference type="GO" id="GO:0005634">
    <property type="term" value="C:nucleus"/>
    <property type="evidence" value="ECO:0007669"/>
    <property type="project" value="UniProtKB-SubCell"/>
</dbReference>
<dbReference type="InterPro" id="IPR017884">
    <property type="entry name" value="SANT_dom"/>
</dbReference>
<name>A0AAV5BTV5_ELECO</name>
<feature type="domain" description="SANT" evidence="5">
    <location>
        <begin position="66"/>
        <end position="122"/>
    </location>
</feature>
<dbReference type="Proteomes" id="UP001054889">
    <property type="component" value="Unassembled WGS sequence"/>
</dbReference>
<evidence type="ECO:0000259" key="5">
    <source>
        <dbReference type="PROSITE" id="PS51293"/>
    </source>
</evidence>
<dbReference type="SUPFAM" id="SSF46689">
    <property type="entry name" value="Homeodomain-like"/>
    <property type="match status" value="1"/>
</dbReference>
<dbReference type="GO" id="GO:0003700">
    <property type="term" value="F:DNA-binding transcription factor activity"/>
    <property type="evidence" value="ECO:0007669"/>
    <property type="project" value="InterPro"/>
</dbReference>
<dbReference type="InterPro" id="IPR001005">
    <property type="entry name" value="SANT/Myb"/>
</dbReference>
<organism evidence="6 7">
    <name type="scientific">Eleusine coracana subsp. coracana</name>
    <dbReference type="NCBI Taxonomy" id="191504"/>
    <lineage>
        <taxon>Eukaryota</taxon>
        <taxon>Viridiplantae</taxon>
        <taxon>Streptophyta</taxon>
        <taxon>Embryophyta</taxon>
        <taxon>Tracheophyta</taxon>
        <taxon>Spermatophyta</taxon>
        <taxon>Magnoliopsida</taxon>
        <taxon>Liliopsida</taxon>
        <taxon>Poales</taxon>
        <taxon>Poaceae</taxon>
        <taxon>PACMAD clade</taxon>
        <taxon>Chloridoideae</taxon>
        <taxon>Cynodonteae</taxon>
        <taxon>Eleusininae</taxon>
        <taxon>Eleusine</taxon>
    </lineage>
</organism>
<keyword evidence="7" id="KW-1185">Reference proteome</keyword>
<evidence type="ECO:0000313" key="6">
    <source>
        <dbReference type="EMBL" id="GJM89851.1"/>
    </source>
</evidence>
<reference evidence="6" key="2">
    <citation type="submission" date="2021-12" db="EMBL/GenBank/DDBJ databases">
        <title>Resequencing data analysis of finger millet.</title>
        <authorList>
            <person name="Hatakeyama M."/>
            <person name="Aluri S."/>
            <person name="Balachadran M.T."/>
            <person name="Sivarajan S.R."/>
            <person name="Poveda L."/>
            <person name="Shimizu-Inatsugi R."/>
            <person name="Schlapbach R."/>
            <person name="Sreeman S.M."/>
            <person name="Shimizu K.K."/>
        </authorList>
    </citation>
    <scope>NUCLEOTIDE SEQUENCE</scope>
</reference>
<evidence type="ECO:0000313" key="7">
    <source>
        <dbReference type="Proteomes" id="UP001054889"/>
    </source>
</evidence>
<keyword evidence="4" id="KW-0539">Nucleus</keyword>